<evidence type="ECO:0000313" key="4">
    <source>
        <dbReference type="Proteomes" id="UP000664859"/>
    </source>
</evidence>
<reference evidence="3" key="1">
    <citation type="submission" date="2021-02" db="EMBL/GenBank/DDBJ databases">
        <title>First Annotated Genome of the Yellow-green Alga Tribonema minus.</title>
        <authorList>
            <person name="Mahan K.M."/>
        </authorList>
    </citation>
    <scope>NUCLEOTIDE SEQUENCE</scope>
    <source>
        <strain evidence="3">UTEX B ZZ1240</strain>
    </source>
</reference>
<sequence length="1348" mass="147173">MYRSLRSRFIACMMLNADLQYDSHELPTLHDVAHICADCDDEQTVMELAEEQLNASSDIILWALTSIRQTLTNGVKVSVYPPEMRKTKPRKRKKGATSAQVVNRVALKILDDFCSAEFDNENGLTQQETDFAVFYVSRWRRINLVQLTLAAHVIDVELSVKFVALVCVIMWRIRRRFFDPMDPATHAFFDSDSDDSDAESPAEVATPALKPLTASPVIIPALQRHWAASTPALIAVNTPLQIVVNASSAAKRVAPPAPILSFDGLEAPADGGPSNVSATGPKFKWAKKKRLPLPKSPPRSSRASAIAGALPRLHGRVYQRSKSSLQRVVVAPLSASEWSMHHATGSASNWDPLELPLWLDLLAQAEAARASVDQLQTLTLGIISALHYWSAGGIAQQMATTPPATAAGVEAFEFSPAGRVLSYIAAIPVLDKVAPEVLDGVAEVRLSAMQALGPALRAWCELMKTKGASPAHSVLEVYAFGIAVNALQQMGVSLQHAQDINFKAFAYMKWRRAAKHLLHEPGYDFLAGYLNETKDWQGVLDFVREKWPKSMSTYLSCIRNAWMQLEQHCEEYPAAYADALSKVDKQIADTPRGKARTSLLQAKAALARFHELPLKDKLKVQKSIRWNSYSGVSSVDELIAALPLLPDHIRKLALSRNERDTLAKKATEALEKKSVNSMQIDASALIDKCVSILSDPRANSFDVACAIGLVSGRRMVEVFKTAEFDIAGKDNRTLTFSGQAKKSFPCDAQVFRIPTLIDSSTVIAALNKLRDRKPADDLSNKEVNLKWSNSANTAARRLLGDGHHFHDLRGIYAVIAFNATLPHTYSLNAFVAKCILSRYRVHDNRELAHCGHQRSNIMQARYGRIAQLSRLLLHSPNGPAICPSQPDFGARFMGILDQNPSGMSEGIRIQRWEGCITSDHHNTTRVVALQQQLVCRMAAQAQGERTCCYCHRGGGYDTELIAGTPLNLQPLWTPILHDGTCWAHIGRNNYTQVLAERLGNMIQARLDLSAQVAFKCLRDCMACIEEHTAAVVGPMAFGEQSYLFNAYNERMNWLFSCTRGFSSTPTALMDLGVPMFLIESGENPGVQYVVAPVKMDGGTFAVDRLCSLHAAAAAPQLPAHLEIEPFLFSSGPLSPVLPLSRESDDMPLGFLRTPSQHTFGNAANIQVATVSDVGVLVADSEGKENIRAAPEGDANGGANGGADGGAEEFKESADTYDGEMAAEGPRPMHGDGAQEVSASAHAPSENPAPQGATRAYRMCSWQACDSAAVTAPYTFALLDKTIVQSFCAEHINHSLNPAHIVLEGLKTVASFATLEEFIDTALNELEDETDVAIVDSLQTALCAKRCTP</sequence>
<organism evidence="3 4">
    <name type="scientific">Tribonema minus</name>
    <dbReference type="NCBI Taxonomy" id="303371"/>
    <lineage>
        <taxon>Eukaryota</taxon>
        <taxon>Sar</taxon>
        <taxon>Stramenopiles</taxon>
        <taxon>Ochrophyta</taxon>
        <taxon>PX clade</taxon>
        <taxon>Xanthophyceae</taxon>
        <taxon>Tribonematales</taxon>
        <taxon>Tribonemataceae</taxon>
        <taxon>Tribonema</taxon>
    </lineage>
</organism>
<evidence type="ECO:0000313" key="3">
    <source>
        <dbReference type="EMBL" id="KAG5187453.1"/>
    </source>
</evidence>
<evidence type="ECO:0000259" key="2">
    <source>
        <dbReference type="Pfam" id="PF16684"/>
    </source>
</evidence>
<dbReference type="EMBL" id="JAFCMP010000090">
    <property type="protein sequence ID" value="KAG5187453.1"/>
    <property type="molecule type" value="Genomic_DNA"/>
</dbReference>
<accession>A0A835Z6Q2</accession>
<name>A0A835Z6Q2_9STRA</name>
<evidence type="ECO:0000256" key="1">
    <source>
        <dbReference type="SAM" id="MobiDB-lite"/>
    </source>
</evidence>
<keyword evidence="4" id="KW-1185">Reference proteome</keyword>
<dbReference type="InterPro" id="IPR038280">
    <property type="entry name" value="ResT/TelK_cat_sf"/>
</dbReference>
<feature type="domain" description="Telomere resolvase ResT/TelK catalytic" evidence="2">
    <location>
        <begin position="678"/>
        <end position="834"/>
    </location>
</feature>
<feature type="region of interest" description="Disordered" evidence="1">
    <location>
        <begin position="1185"/>
        <end position="1251"/>
    </location>
</feature>
<comment type="caution">
    <text evidence="3">The sequence shown here is derived from an EMBL/GenBank/DDBJ whole genome shotgun (WGS) entry which is preliminary data.</text>
</comment>
<dbReference type="InterPro" id="IPR032047">
    <property type="entry name" value="ResT/TelK_cat"/>
</dbReference>
<dbReference type="Proteomes" id="UP000664859">
    <property type="component" value="Unassembled WGS sequence"/>
</dbReference>
<proteinExistence type="predicted"/>
<dbReference type="Pfam" id="PF16684">
    <property type="entry name" value="ResT-TelK_cat"/>
    <property type="match status" value="1"/>
</dbReference>
<dbReference type="Gene3D" id="1.10.443.30">
    <property type="entry name" value="Telomere resolvase"/>
    <property type="match status" value="1"/>
</dbReference>
<feature type="compositionally biased region" description="Gly residues" evidence="1">
    <location>
        <begin position="1194"/>
        <end position="1204"/>
    </location>
</feature>
<protein>
    <recommendedName>
        <fullName evidence="2">Telomere resolvase ResT/TelK catalytic domain-containing protein</fullName>
    </recommendedName>
</protein>
<gene>
    <name evidence="3" type="ORF">JKP88DRAFT_243959</name>
</gene>